<dbReference type="SUPFAM" id="SSF48576">
    <property type="entry name" value="Terpenoid synthases"/>
    <property type="match status" value="1"/>
</dbReference>
<dbReference type="EMBL" id="QMDX01000009">
    <property type="protein sequence ID" value="TSD10033.1"/>
    <property type="molecule type" value="Genomic_DNA"/>
</dbReference>
<comment type="caution">
    <text evidence="1">The sequence shown here is derived from an EMBL/GenBank/DDBJ whole genome shotgun (WGS) entry which is preliminary data.</text>
</comment>
<name>A0A554MY44_9EURY</name>
<keyword evidence="2" id="KW-1185">Reference proteome</keyword>
<protein>
    <submittedName>
        <fullName evidence="1">Uncharacterized protein</fullName>
    </submittedName>
</protein>
<evidence type="ECO:0000313" key="1">
    <source>
        <dbReference type="EMBL" id="TSD10033.1"/>
    </source>
</evidence>
<dbReference type="OrthoDB" id="255611at2157"/>
<accession>A0A554MY44</accession>
<dbReference type="AlphaFoldDB" id="A0A554MY44"/>
<gene>
    <name evidence="1" type="ORF">DP107_13685</name>
</gene>
<dbReference type="InParanoid" id="A0A554MY44"/>
<proteinExistence type="predicted"/>
<organism evidence="1 2">
    <name type="scientific">Haloglomus irregulare</name>
    <dbReference type="NCBI Taxonomy" id="2234134"/>
    <lineage>
        <taxon>Archaea</taxon>
        <taxon>Methanobacteriati</taxon>
        <taxon>Methanobacteriota</taxon>
        <taxon>Stenosarchaea group</taxon>
        <taxon>Halobacteria</taxon>
        <taxon>Halobacteriales</taxon>
        <taxon>Natronomonadaceae</taxon>
        <taxon>Haloglomus</taxon>
    </lineage>
</organism>
<dbReference type="RefSeq" id="WP_144262718.1">
    <property type="nucleotide sequence ID" value="NZ_QMDX01000009.1"/>
</dbReference>
<reference evidence="1 2" key="1">
    <citation type="submission" date="2018-06" db="EMBL/GenBank/DDBJ databases">
        <title>Natronomonas sp. F16-60 a new haloarchaeon isolated from a solar saltern of Isla Cristina, Huelva, Spain.</title>
        <authorList>
            <person name="Duran-Viseras A."/>
            <person name="Sanchez-Porro C."/>
            <person name="Ventosa A."/>
        </authorList>
    </citation>
    <scope>NUCLEOTIDE SEQUENCE [LARGE SCALE GENOMIC DNA]</scope>
    <source>
        <strain evidence="1 2">F16-60</strain>
    </source>
</reference>
<dbReference type="Proteomes" id="UP000319894">
    <property type="component" value="Unassembled WGS sequence"/>
</dbReference>
<dbReference type="InterPro" id="IPR008949">
    <property type="entry name" value="Isoprenoid_synthase_dom_sf"/>
</dbReference>
<sequence>MATTLEQGGTGVLQQLHGERVPAELQPLLDHYDEVTTDRSRLLWKWLWHVFPEFRLSSVPDRHTAAARRAKFGLSVFMTVLDDLSERHRDRETFEAGRKIPFAGASAPTAGVDDGAYELLRHAWEATESHLDDAPRRDRFGELFDFDLRQSLNSMDFNRLVNESPALASRTGAELYDTHNMLLYLYVDIDLAFSPGFDTADLPTLRDVTWEAQRLVRIGNWVTTWERELAEGDFTSRVVVEAMEQGVVTRAELQAGSVPVDRLVERIRGTDIEHDLLRTWNDIYGDLTATDHGVDSVDLDGFIDGIRYLLEVDVKARGYK</sequence>
<evidence type="ECO:0000313" key="2">
    <source>
        <dbReference type="Proteomes" id="UP000319894"/>
    </source>
</evidence>